<comment type="caution">
    <text evidence="1">The sequence shown here is derived from an EMBL/GenBank/DDBJ whole genome shotgun (WGS) entry which is preliminary data.</text>
</comment>
<dbReference type="EMBL" id="BGZK01001404">
    <property type="protein sequence ID" value="GBP79209.1"/>
    <property type="molecule type" value="Genomic_DNA"/>
</dbReference>
<organism evidence="1 2">
    <name type="scientific">Eumeta variegata</name>
    <name type="common">Bagworm moth</name>
    <name type="synonym">Eumeta japonica</name>
    <dbReference type="NCBI Taxonomy" id="151549"/>
    <lineage>
        <taxon>Eukaryota</taxon>
        <taxon>Metazoa</taxon>
        <taxon>Ecdysozoa</taxon>
        <taxon>Arthropoda</taxon>
        <taxon>Hexapoda</taxon>
        <taxon>Insecta</taxon>
        <taxon>Pterygota</taxon>
        <taxon>Neoptera</taxon>
        <taxon>Endopterygota</taxon>
        <taxon>Lepidoptera</taxon>
        <taxon>Glossata</taxon>
        <taxon>Ditrysia</taxon>
        <taxon>Tineoidea</taxon>
        <taxon>Psychidae</taxon>
        <taxon>Oiketicinae</taxon>
        <taxon>Eumeta</taxon>
    </lineage>
</organism>
<evidence type="ECO:0000313" key="1">
    <source>
        <dbReference type="EMBL" id="GBP79209.1"/>
    </source>
</evidence>
<proteinExistence type="predicted"/>
<protein>
    <submittedName>
        <fullName evidence="1">Uncharacterized protein</fullName>
    </submittedName>
</protein>
<name>A0A4C1YX24_EUMVA</name>
<dbReference type="AlphaFoldDB" id="A0A4C1YX24"/>
<evidence type="ECO:0000313" key="2">
    <source>
        <dbReference type="Proteomes" id="UP000299102"/>
    </source>
</evidence>
<keyword evidence="2" id="KW-1185">Reference proteome</keyword>
<gene>
    <name evidence="1" type="ORF">EVAR_53075_1</name>
</gene>
<accession>A0A4C1YX24</accession>
<sequence length="263" mass="29937">MVITPGAFRTPASLKVPTRVVTFVTPYAEEIRTDHPESHAPTASVCRSVASDELTTALADSRSHHHVIRGFGPYVTIALPVRSPPQRFHLRSRSLRWRNGREWPTTVIIDTTTAPRTDNRYALRDTNINLGRRAFRARAGPAVWGWRCRADLRIDTRPIWIRLSLEERILNMYHNYSTQFGEKASPLGASSGRKRQRLTLAQITWRMQSPHYEASFCELPFEMYVNENHGNFCANDVTDEPPRDGILPRAAALARAPTPHHRP</sequence>
<reference evidence="1 2" key="1">
    <citation type="journal article" date="2019" name="Commun. Biol.">
        <title>The bagworm genome reveals a unique fibroin gene that provides high tensile strength.</title>
        <authorList>
            <person name="Kono N."/>
            <person name="Nakamura H."/>
            <person name="Ohtoshi R."/>
            <person name="Tomita M."/>
            <person name="Numata K."/>
            <person name="Arakawa K."/>
        </authorList>
    </citation>
    <scope>NUCLEOTIDE SEQUENCE [LARGE SCALE GENOMIC DNA]</scope>
</reference>
<dbReference type="Proteomes" id="UP000299102">
    <property type="component" value="Unassembled WGS sequence"/>
</dbReference>